<evidence type="ECO:0000313" key="3">
    <source>
        <dbReference type="RefSeq" id="XP_013089334.2"/>
    </source>
</evidence>
<accession>A0A9U8EJH1</accession>
<dbReference type="GeneID" id="106073347"/>
<protein>
    <submittedName>
        <fullName evidence="3">Uncharacterized protein LOC106073347</fullName>
    </submittedName>
</protein>
<name>A0A9U8EJH1_BIOGL</name>
<keyword evidence="2" id="KW-1185">Reference proteome</keyword>
<organism evidence="2 3">
    <name type="scientific">Biomphalaria glabrata</name>
    <name type="common">Bloodfluke planorb</name>
    <name type="synonym">Freshwater snail</name>
    <dbReference type="NCBI Taxonomy" id="6526"/>
    <lineage>
        <taxon>Eukaryota</taxon>
        <taxon>Metazoa</taxon>
        <taxon>Spiralia</taxon>
        <taxon>Lophotrochozoa</taxon>
        <taxon>Mollusca</taxon>
        <taxon>Gastropoda</taxon>
        <taxon>Heterobranchia</taxon>
        <taxon>Euthyneura</taxon>
        <taxon>Panpulmonata</taxon>
        <taxon>Hygrophila</taxon>
        <taxon>Lymnaeoidea</taxon>
        <taxon>Planorbidae</taxon>
        <taxon>Biomphalaria</taxon>
    </lineage>
</organism>
<dbReference type="KEGG" id="bgt:106073347"/>
<dbReference type="RefSeq" id="XP_013089334.2">
    <property type="nucleotide sequence ID" value="XM_013233880.2"/>
</dbReference>
<dbReference type="AlphaFoldDB" id="A0A9U8EJH1"/>
<dbReference type="Proteomes" id="UP001165740">
    <property type="component" value="Chromosome 1"/>
</dbReference>
<evidence type="ECO:0000313" key="2">
    <source>
        <dbReference type="Proteomes" id="UP001165740"/>
    </source>
</evidence>
<feature type="region of interest" description="Disordered" evidence="1">
    <location>
        <begin position="44"/>
        <end position="74"/>
    </location>
</feature>
<dbReference type="OrthoDB" id="10037682at2759"/>
<reference evidence="3" key="1">
    <citation type="submission" date="2025-08" db="UniProtKB">
        <authorList>
            <consortium name="RefSeq"/>
        </authorList>
    </citation>
    <scope>IDENTIFICATION</scope>
</reference>
<evidence type="ECO:0000256" key="1">
    <source>
        <dbReference type="SAM" id="MobiDB-lite"/>
    </source>
</evidence>
<feature type="compositionally biased region" description="Polar residues" evidence="1">
    <location>
        <begin position="63"/>
        <end position="74"/>
    </location>
</feature>
<gene>
    <name evidence="3" type="primary">LOC106073347</name>
</gene>
<sequence>MDTGRQASEVPIRPVRSYTQYNGFSMPVTFLDGSYLTATSYGQEGEATLRGTKPVSRPRPQQFEKTSLPQLSPRHQVTTHYVHDHGVFTSTMPRITGNYVIHPDWVSEKPRLRRTRSLRQL</sequence>
<proteinExistence type="predicted"/>